<dbReference type="InterPro" id="IPR013099">
    <property type="entry name" value="K_chnl_dom"/>
</dbReference>
<dbReference type="PANTHER" id="PTHR43833:SF9">
    <property type="entry name" value="POTASSIUM CHANNEL PROTEIN YUGO-RELATED"/>
    <property type="match status" value="1"/>
</dbReference>
<dbReference type="InterPro" id="IPR050721">
    <property type="entry name" value="Trk_Ktr_HKT_K-transport"/>
</dbReference>
<dbReference type="PANTHER" id="PTHR43833">
    <property type="entry name" value="POTASSIUM CHANNEL PROTEIN 2-RELATED-RELATED"/>
    <property type="match status" value="1"/>
</dbReference>
<dbReference type="AlphaFoldDB" id="A0A0E9N2R1"/>
<dbReference type="Gene3D" id="3.30.70.1450">
    <property type="entry name" value="Regulator of K+ conductance, C-terminal domain"/>
    <property type="match status" value="1"/>
</dbReference>
<keyword evidence="2" id="KW-0812">Transmembrane</keyword>
<dbReference type="Gene3D" id="1.10.287.70">
    <property type="match status" value="1"/>
</dbReference>
<gene>
    <name evidence="4" type="ORF">FPE01S_02_07260</name>
</gene>
<dbReference type="GO" id="GO:0006813">
    <property type="term" value="P:potassium ion transport"/>
    <property type="evidence" value="ECO:0007669"/>
    <property type="project" value="InterPro"/>
</dbReference>
<dbReference type="InterPro" id="IPR003148">
    <property type="entry name" value="RCK_N"/>
</dbReference>
<reference evidence="4 5" key="1">
    <citation type="submission" date="2015-04" db="EMBL/GenBank/DDBJ databases">
        <title>Whole genome shotgun sequence of Flavihumibacter petaseus NBRC 106054.</title>
        <authorList>
            <person name="Miyazawa S."/>
            <person name="Hosoyama A."/>
            <person name="Hashimoto M."/>
            <person name="Noguchi M."/>
            <person name="Tsuchikane K."/>
            <person name="Ohji S."/>
            <person name="Yamazoe A."/>
            <person name="Ichikawa N."/>
            <person name="Kimura A."/>
            <person name="Fujita N."/>
        </authorList>
    </citation>
    <scope>NUCLEOTIDE SEQUENCE [LARGE SCALE GENOMIC DNA]</scope>
    <source>
        <strain evidence="4 5">NBRC 106054</strain>
    </source>
</reference>
<comment type="subcellular location">
    <subcellularLocation>
        <location evidence="1">Cell membrane</location>
        <topology evidence="1">Multi-pass membrane protein</topology>
    </subcellularLocation>
</comment>
<evidence type="ECO:0000256" key="1">
    <source>
        <dbReference type="ARBA" id="ARBA00004651"/>
    </source>
</evidence>
<dbReference type="STRING" id="1220578.FPE01S_02_07260"/>
<dbReference type="GO" id="GO:0008324">
    <property type="term" value="F:monoatomic cation transmembrane transporter activity"/>
    <property type="evidence" value="ECO:0007669"/>
    <property type="project" value="InterPro"/>
</dbReference>
<evidence type="ECO:0000259" key="3">
    <source>
        <dbReference type="PROSITE" id="PS51201"/>
    </source>
</evidence>
<dbReference type="SUPFAM" id="SSF51735">
    <property type="entry name" value="NAD(P)-binding Rossmann-fold domains"/>
    <property type="match status" value="1"/>
</dbReference>
<sequence>MVASIGVIGYMSVEGFRFVEALYMTVITITTAGFTEVRPLSDHGRIFTICMLVLSWISLAWAITRIIQYIITGEINKYFKNRKLMMAINQLNNHVIICGFGRNGQQAAQTLRYHKKPYVVIEKNEDLLHRIKPDHHELLCITGDATDDELLRKAGIERAHSLICSLPTDADNVFIVLSARSLNSKLRIISRASDSATAPKLKKAGADHVIMPDRIGGTHMATLVSKPDVIEFIDFLSGEEGESIHMESVDYQQLPPEIRDTALRDIMAWKKTGVNCIGVRDKDGKFLINPPDSTRIVLGMKVFVLGTKEQIEHMKGNINN</sequence>
<evidence type="ECO:0000256" key="2">
    <source>
        <dbReference type="SAM" id="Phobius"/>
    </source>
</evidence>
<dbReference type="Pfam" id="PF07885">
    <property type="entry name" value="Ion_trans_2"/>
    <property type="match status" value="1"/>
</dbReference>
<dbReference type="Pfam" id="PF02254">
    <property type="entry name" value="TrkA_N"/>
    <property type="match status" value="1"/>
</dbReference>
<feature type="domain" description="RCK N-terminal" evidence="3">
    <location>
        <begin position="92"/>
        <end position="210"/>
    </location>
</feature>
<keyword evidence="5" id="KW-1185">Reference proteome</keyword>
<comment type="caution">
    <text evidence="4">The sequence shown here is derived from an EMBL/GenBank/DDBJ whole genome shotgun (WGS) entry which is preliminary data.</text>
</comment>
<dbReference type="InterPro" id="IPR036721">
    <property type="entry name" value="RCK_C_sf"/>
</dbReference>
<feature type="transmembrane region" description="Helical" evidence="2">
    <location>
        <begin position="15"/>
        <end position="34"/>
    </location>
</feature>
<dbReference type="EMBL" id="BBWV01000002">
    <property type="protein sequence ID" value="GAO43620.1"/>
    <property type="molecule type" value="Genomic_DNA"/>
</dbReference>
<dbReference type="Gene3D" id="3.40.50.720">
    <property type="entry name" value="NAD(P)-binding Rossmann-like Domain"/>
    <property type="match status" value="1"/>
</dbReference>
<keyword evidence="2" id="KW-0472">Membrane</keyword>
<proteinExistence type="predicted"/>
<keyword evidence="4" id="KW-0406">Ion transport</keyword>
<keyword evidence="2" id="KW-1133">Transmembrane helix</keyword>
<dbReference type="Proteomes" id="UP000033121">
    <property type="component" value="Unassembled WGS sequence"/>
</dbReference>
<keyword evidence="4" id="KW-0407">Ion channel</keyword>
<name>A0A0E9N2R1_9BACT</name>
<evidence type="ECO:0000313" key="5">
    <source>
        <dbReference type="Proteomes" id="UP000033121"/>
    </source>
</evidence>
<dbReference type="SUPFAM" id="SSF81324">
    <property type="entry name" value="Voltage-gated potassium channels"/>
    <property type="match status" value="1"/>
</dbReference>
<dbReference type="PROSITE" id="PS51201">
    <property type="entry name" value="RCK_N"/>
    <property type="match status" value="1"/>
</dbReference>
<dbReference type="RefSeq" id="WP_046369469.1">
    <property type="nucleotide sequence ID" value="NZ_BBWV01000002.1"/>
</dbReference>
<dbReference type="InterPro" id="IPR036291">
    <property type="entry name" value="NAD(P)-bd_dom_sf"/>
</dbReference>
<organism evidence="4 5">
    <name type="scientific">Flavihumibacter petaseus NBRC 106054</name>
    <dbReference type="NCBI Taxonomy" id="1220578"/>
    <lineage>
        <taxon>Bacteria</taxon>
        <taxon>Pseudomonadati</taxon>
        <taxon>Bacteroidota</taxon>
        <taxon>Chitinophagia</taxon>
        <taxon>Chitinophagales</taxon>
        <taxon>Chitinophagaceae</taxon>
        <taxon>Flavihumibacter</taxon>
    </lineage>
</organism>
<accession>A0A0E9N2R1</accession>
<dbReference type="SUPFAM" id="SSF116726">
    <property type="entry name" value="TrkA C-terminal domain-like"/>
    <property type="match status" value="1"/>
</dbReference>
<feature type="transmembrane region" description="Helical" evidence="2">
    <location>
        <begin position="46"/>
        <end position="71"/>
    </location>
</feature>
<evidence type="ECO:0000313" key="4">
    <source>
        <dbReference type="EMBL" id="GAO43620.1"/>
    </source>
</evidence>
<keyword evidence="4" id="KW-0813">Transport</keyword>
<dbReference type="OrthoDB" id="9781411at2"/>
<protein>
    <submittedName>
        <fullName evidence="4">Potassium channel protein</fullName>
    </submittedName>
</protein>
<dbReference type="GO" id="GO:0005886">
    <property type="term" value="C:plasma membrane"/>
    <property type="evidence" value="ECO:0007669"/>
    <property type="project" value="UniProtKB-SubCell"/>
</dbReference>